<reference evidence="2" key="1">
    <citation type="submission" date="2017-10" db="EMBL/GenBank/DDBJ databases">
        <title>Rapid genome shrinkage in a self-fertile nematode reveals novel sperm competition proteins.</title>
        <authorList>
            <person name="Yin D."/>
            <person name="Schwarz E.M."/>
            <person name="Thomas C.G."/>
            <person name="Felde R.L."/>
            <person name="Korf I.F."/>
            <person name="Cutter A.D."/>
            <person name="Schartner C.M."/>
            <person name="Ralston E.J."/>
            <person name="Meyer B.J."/>
            <person name="Haag E.S."/>
        </authorList>
    </citation>
    <scope>NUCLEOTIDE SEQUENCE [LARGE SCALE GENOMIC DNA]</scope>
    <source>
        <strain evidence="2">JU1422</strain>
    </source>
</reference>
<keyword evidence="2" id="KW-1185">Reference proteome</keyword>
<sequence length="68" mass="7635">MNTSIFAELLTYISFQSRSHYSATSCKKDESTKGGFHESPGYHDSLRSSKYCDTEAENKKLAHISIIS</sequence>
<dbReference type="Proteomes" id="UP000230233">
    <property type="component" value="Chromosome III"/>
</dbReference>
<organism evidence="1 2">
    <name type="scientific">Caenorhabditis nigoni</name>
    <dbReference type="NCBI Taxonomy" id="1611254"/>
    <lineage>
        <taxon>Eukaryota</taxon>
        <taxon>Metazoa</taxon>
        <taxon>Ecdysozoa</taxon>
        <taxon>Nematoda</taxon>
        <taxon>Chromadorea</taxon>
        <taxon>Rhabditida</taxon>
        <taxon>Rhabditina</taxon>
        <taxon>Rhabditomorpha</taxon>
        <taxon>Rhabditoidea</taxon>
        <taxon>Rhabditidae</taxon>
        <taxon>Peloderinae</taxon>
        <taxon>Caenorhabditis</taxon>
    </lineage>
</organism>
<protein>
    <submittedName>
        <fullName evidence="1">Uncharacterized protein</fullName>
    </submittedName>
</protein>
<dbReference type="AlphaFoldDB" id="A0A2G5UU75"/>
<evidence type="ECO:0000313" key="1">
    <source>
        <dbReference type="EMBL" id="PIC42911.1"/>
    </source>
</evidence>
<gene>
    <name evidence="1" type="primary">Cnig_chr_III.g9833</name>
    <name evidence="1" type="ORF">B9Z55_009833</name>
</gene>
<dbReference type="EMBL" id="PDUG01000003">
    <property type="protein sequence ID" value="PIC42911.1"/>
    <property type="molecule type" value="Genomic_DNA"/>
</dbReference>
<dbReference type="OrthoDB" id="5960270at2759"/>
<comment type="caution">
    <text evidence="1">The sequence shown here is derived from an EMBL/GenBank/DDBJ whole genome shotgun (WGS) entry which is preliminary data.</text>
</comment>
<name>A0A2G5UU75_9PELO</name>
<proteinExistence type="predicted"/>
<evidence type="ECO:0000313" key="2">
    <source>
        <dbReference type="Proteomes" id="UP000230233"/>
    </source>
</evidence>
<accession>A0A2G5UU75</accession>